<feature type="binding site" evidence="7">
    <location>
        <position position="29"/>
    </location>
    <ligand>
        <name>UDP-N-acetyl-alpha-D-muramoyl-L-alanyl-D-glutamate</name>
        <dbReference type="ChEBI" id="CHEBI:83900"/>
    </ligand>
</feature>
<comment type="cofactor">
    <cofactor evidence="7">
        <name>Mg(2+)</name>
        <dbReference type="ChEBI" id="CHEBI:18420"/>
    </cofactor>
</comment>
<dbReference type="Gene3D" id="3.90.190.20">
    <property type="entry name" value="Mur ligase, C-terminal domain"/>
    <property type="match status" value="1"/>
</dbReference>
<evidence type="ECO:0000313" key="12">
    <source>
        <dbReference type="EMBL" id="GLS04069.1"/>
    </source>
</evidence>
<name>A0ABQ6BRG2_9NEIS</name>
<sequence length="493" mass="52236">MKPLNWPLPVLDFDAIDALAAGRHVVSDSRKVKPGDLFLAYQGEYADGRAYIADALANGAGAVLWEAEDFAWNPAWTVPNLAVPQLRAQAGLVAARLLGDPSTDLLVFGITGTNGKTSIANWLAQALGALGRKVGVLGTTGNGVYPSLLPSSHTTLEPVALQGWLAGFRDTGVNAVAMEVSSHGLSQARVHGVLFDIAIFTNLTRDHLDYHGTLEAYGAEKARLFHWEGLKAAVINADDPFGAQLLRETTAQRVLGYGIDAGDVRATRLTTSLDGLEMDVTTPAGNATLRSGLLGRFNAYNLLACLAALLAAKVPLIDAVRVLEKIHAAPGRMQRLGGGRQPLVVVDYAHTPDALDKALGTLRDAMNGSGRLYCIFGCGGDRDRGKRPIMGDIACHRADTVVITSDNPRNESPQAIIDDIVEGVAGVDGSGHADYSVESDRGQAIAATIDLAQPGDVVLIAGKGHETYQEIAGVRHHFDDVEQALAALERKDK</sequence>
<feature type="binding site" evidence="7">
    <location>
        <position position="466"/>
    </location>
    <ligand>
        <name>meso-2,6-diaminopimelate</name>
        <dbReference type="ChEBI" id="CHEBI:57791"/>
    </ligand>
</feature>
<feature type="domain" description="Mur ligase central" evidence="11">
    <location>
        <begin position="110"/>
        <end position="308"/>
    </location>
</feature>
<reference evidence="13" key="1">
    <citation type="journal article" date="2019" name="Int. J. Syst. Evol. Microbiol.">
        <title>The Global Catalogue of Microorganisms (GCM) 10K type strain sequencing project: providing services to taxonomists for standard genome sequencing and annotation.</title>
        <authorList>
            <consortium name="The Broad Institute Genomics Platform"/>
            <consortium name="The Broad Institute Genome Sequencing Center for Infectious Disease"/>
            <person name="Wu L."/>
            <person name="Ma J."/>
        </authorList>
    </citation>
    <scope>NUCLEOTIDE SEQUENCE [LARGE SCALE GENOMIC DNA]</scope>
    <source>
        <strain evidence="13">NBRC 104970</strain>
    </source>
</reference>
<dbReference type="PANTHER" id="PTHR23135">
    <property type="entry name" value="MUR LIGASE FAMILY MEMBER"/>
    <property type="match status" value="1"/>
</dbReference>
<feature type="binding site" evidence="7">
    <location>
        <position position="187"/>
    </location>
    <ligand>
        <name>UDP-N-acetyl-alpha-D-muramoyl-L-alanyl-D-glutamate</name>
        <dbReference type="ChEBI" id="CHEBI:83900"/>
    </ligand>
</feature>
<evidence type="ECO:0000256" key="6">
    <source>
        <dbReference type="ARBA" id="ARBA00023316"/>
    </source>
</evidence>
<feature type="binding site" evidence="7">
    <location>
        <position position="382"/>
    </location>
    <ligand>
        <name>meso-2,6-diaminopimelate</name>
        <dbReference type="ChEBI" id="CHEBI:57791"/>
    </ligand>
</feature>
<comment type="subcellular location">
    <subcellularLocation>
        <location evidence="7 8">Cytoplasm</location>
    </subcellularLocation>
</comment>
<evidence type="ECO:0000256" key="3">
    <source>
        <dbReference type="ARBA" id="ARBA00022960"/>
    </source>
</evidence>
<evidence type="ECO:0000256" key="5">
    <source>
        <dbReference type="ARBA" id="ARBA00023306"/>
    </source>
</evidence>
<feature type="binding site" evidence="7">
    <location>
        <position position="462"/>
    </location>
    <ligand>
        <name>meso-2,6-diaminopimelate</name>
        <dbReference type="ChEBI" id="CHEBI:57791"/>
    </ligand>
</feature>
<evidence type="ECO:0000256" key="8">
    <source>
        <dbReference type="RuleBase" id="RU004135"/>
    </source>
</evidence>
<feature type="binding site" evidence="7">
    <location>
        <begin position="154"/>
        <end position="155"/>
    </location>
    <ligand>
        <name>UDP-N-acetyl-alpha-D-muramoyl-L-alanyl-D-glutamate</name>
        <dbReference type="ChEBI" id="CHEBI:83900"/>
    </ligand>
</feature>
<proteinExistence type="inferred from homology"/>
<gene>
    <name evidence="7 12" type="primary">murE</name>
    <name evidence="12" type="ORF">GCM10007860_12150</name>
</gene>
<comment type="similarity">
    <text evidence="1 7">Belongs to the MurCDEF family. MurE subfamily.</text>
</comment>
<dbReference type="InterPro" id="IPR004101">
    <property type="entry name" value="Mur_ligase_C"/>
</dbReference>
<protein>
    <recommendedName>
        <fullName evidence="7">UDP-N-acetylmuramoyl-L-alanyl-D-glutamate--2,6-diaminopimelate ligase</fullName>
        <ecNumber evidence="7">6.3.2.13</ecNumber>
    </recommendedName>
    <alternativeName>
        <fullName evidence="7">Meso-A2pm-adding enzyme</fullName>
    </alternativeName>
    <alternativeName>
        <fullName evidence="7">Meso-diaminopimelate-adding enzyme</fullName>
    </alternativeName>
    <alternativeName>
        <fullName evidence="7">UDP-MurNAc-L-Ala-D-Glu:meso-diaminopimelate ligase</fullName>
    </alternativeName>
    <alternativeName>
        <fullName evidence="7">UDP-MurNAc-tripeptide synthetase</fullName>
    </alternativeName>
    <alternativeName>
        <fullName evidence="7">UDP-N-acetylmuramyl-tripeptide synthetase</fullName>
    </alternativeName>
</protein>
<feature type="domain" description="Mur ligase N-terminal catalytic" evidence="9">
    <location>
        <begin position="25"/>
        <end position="92"/>
    </location>
</feature>
<evidence type="ECO:0000313" key="13">
    <source>
        <dbReference type="Proteomes" id="UP001156836"/>
    </source>
</evidence>
<feature type="binding site" evidence="7">
    <location>
        <begin position="406"/>
        <end position="409"/>
    </location>
    <ligand>
        <name>meso-2,6-diaminopimelate</name>
        <dbReference type="ChEBI" id="CHEBI:57791"/>
    </ligand>
</feature>
<dbReference type="InterPro" id="IPR035911">
    <property type="entry name" value="MurE/MurF_N"/>
</dbReference>
<dbReference type="Pfam" id="PF08245">
    <property type="entry name" value="Mur_ligase_M"/>
    <property type="match status" value="1"/>
</dbReference>
<keyword evidence="7" id="KW-0963">Cytoplasm</keyword>
<keyword evidence="2 7" id="KW-0132">Cell division</keyword>
<feature type="modified residue" description="N6-carboxylysine" evidence="7">
    <location>
        <position position="221"/>
    </location>
</feature>
<dbReference type="SUPFAM" id="SSF53623">
    <property type="entry name" value="MurD-like peptide ligases, catalytic domain"/>
    <property type="match status" value="1"/>
</dbReference>
<dbReference type="NCBIfam" id="NF001126">
    <property type="entry name" value="PRK00139.1-4"/>
    <property type="match status" value="1"/>
</dbReference>
<dbReference type="Gene3D" id="3.40.1390.10">
    <property type="entry name" value="MurE/MurF, N-terminal domain"/>
    <property type="match status" value="1"/>
</dbReference>
<evidence type="ECO:0000256" key="4">
    <source>
        <dbReference type="ARBA" id="ARBA00022984"/>
    </source>
</evidence>
<dbReference type="SUPFAM" id="SSF63418">
    <property type="entry name" value="MurE/MurF N-terminal domain"/>
    <property type="match status" value="1"/>
</dbReference>
<dbReference type="Pfam" id="PF02875">
    <property type="entry name" value="Mur_ligase_C"/>
    <property type="match status" value="1"/>
</dbReference>
<dbReference type="InterPro" id="IPR036615">
    <property type="entry name" value="Mur_ligase_C_dom_sf"/>
</dbReference>
<dbReference type="InterPro" id="IPR005761">
    <property type="entry name" value="UDP-N-AcMur-Glu-dNH2Pim_ligase"/>
</dbReference>
<keyword evidence="7 12" id="KW-0436">Ligase</keyword>
<keyword evidence="6 7" id="KW-0961">Cell wall biogenesis/degradation</keyword>
<evidence type="ECO:0000256" key="2">
    <source>
        <dbReference type="ARBA" id="ARBA00022618"/>
    </source>
</evidence>
<evidence type="ECO:0000259" key="11">
    <source>
        <dbReference type="Pfam" id="PF08245"/>
    </source>
</evidence>
<dbReference type="NCBIfam" id="TIGR01085">
    <property type="entry name" value="murE"/>
    <property type="match status" value="1"/>
</dbReference>
<dbReference type="RefSeq" id="WP_018748370.1">
    <property type="nucleotide sequence ID" value="NZ_BSOZ01000012.1"/>
</dbReference>
<evidence type="ECO:0000259" key="9">
    <source>
        <dbReference type="Pfam" id="PF01225"/>
    </source>
</evidence>
<comment type="function">
    <text evidence="7">Catalyzes the addition of meso-diaminopimelic acid to the nucleotide precursor UDP-N-acetylmuramoyl-L-alanyl-D-glutamate (UMAG) in the biosynthesis of bacterial cell-wall peptidoglycan.</text>
</comment>
<dbReference type="SUPFAM" id="SSF53244">
    <property type="entry name" value="MurD-like peptide ligases, peptide-binding domain"/>
    <property type="match status" value="1"/>
</dbReference>
<dbReference type="NCBIfam" id="NF001124">
    <property type="entry name" value="PRK00139.1-2"/>
    <property type="match status" value="1"/>
</dbReference>
<comment type="catalytic activity">
    <reaction evidence="7">
        <text>UDP-N-acetyl-alpha-D-muramoyl-L-alanyl-D-glutamate + meso-2,6-diaminopimelate + ATP = UDP-N-acetyl-alpha-D-muramoyl-L-alanyl-gamma-D-glutamyl-meso-2,6-diaminopimelate + ADP + phosphate + H(+)</text>
        <dbReference type="Rhea" id="RHEA:23676"/>
        <dbReference type="ChEBI" id="CHEBI:15378"/>
        <dbReference type="ChEBI" id="CHEBI:30616"/>
        <dbReference type="ChEBI" id="CHEBI:43474"/>
        <dbReference type="ChEBI" id="CHEBI:57791"/>
        <dbReference type="ChEBI" id="CHEBI:83900"/>
        <dbReference type="ChEBI" id="CHEBI:83905"/>
        <dbReference type="ChEBI" id="CHEBI:456216"/>
        <dbReference type="EC" id="6.3.2.13"/>
    </reaction>
</comment>
<evidence type="ECO:0000259" key="10">
    <source>
        <dbReference type="Pfam" id="PF02875"/>
    </source>
</evidence>
<evidence type="ECO:0000256" key="1">
    <source>
        <dbReference type="ARBA" id="ARBA00005898"/>
    </source>
</evidence>
<dbReference type="EC" id="6.3.2.13" evidence="7"/>
<keyword evidence="7" id="KW-0067">ATP-binding</keyword>
<keyword evidence="7" id="KW-0547">Nucleotide-binding</keyword>
<dbReference type="Gene3D" id="3.40.1190.10">
    <property type="entry name" value="Mur-like, catalytic domain"/>
    <property type="match status" value="1"/>
</dbReference>
<keyword evidence="4 7" id="KW-0573">Peptidoglycan synthesis</keyword>
<keyword evidence="3 7" id="KW-0133">Cell shape</keyword>
<dbReference type="HAMAP" id="MF_00208">
    <property type="entry name" value="MurE"/>
    <property type="match status" value="1"/>
</dbReference>
<feature type="binding site" evidence="7">
    <location>
        <begin position="112"/>
        <end position="118"/>
    </location>
    <ligand>
        <name>ATP</name>
        <dbReference type="ChEBI" id="CHEBI:30616"/>
    </ligand>
</feature>
<dbReference type="Proteomes" id="UP001156836">
    <property type="component" value="Unassembled WGS sequence"/>
</dbReference>
<comment type="caution">
    <text evidence="7">Lacks conserved residue(s) required for the propagation of feature annotation.</text>
</comment>
<dbReference type="InterPro" id="IPR036565">
    <property type="entry name" value="Mur-like_cat_sf"/>
</dbReference>
<feature type="domain" description="Mur ligase C-terminal" evidence="10">
    <location>
        <begin position="331"/>
        <end position="464"/>
    </location>
</feature>
<feature type="binding site" evidence="7">
    <location>
        <position position="189"/>
    </location>
    <ligand>
        <name>UDP-N-acetyl-alpha-D-muramoyl-L-alanyl-D-glutamate</name>
        <dbReference type="ChEBI" id="CHEBI:83900"/>
    </ligand>
</feature>
<dbReference type="Pfam" id="PF01225">
    <property type="entry name" value="Mur_ligase"/>
    <property type="match status" value="1"/>
</dbReference>
<dbReference type="GO" id="GO:0016874">
    <property type="term" value="F:ligase activity"/>
    <property type="evidence" value="ECO:0007669"/>
    <property type="project" value="UniProtKB-KW"/>
</dbReference>
<comment type="caution">
    <text evidence="12">The sequence shown here is derived from an EMBL/GenBank/DDBJ whole genome shotgun (WGS) entry which is preliminary data.</text>
</comment>
<accession>A0ABQ6BRG2</accession>
<dbReference type="PANTHER" id="PTHR23135:SF4">
    <property type="entry name" value="UDP-N-ACETYLMURAMOYL-L-ALANYL-D-GLUTAMATE--2,6-DIAMINOPIMELATE LIGASE MURE HOMOLOG, CHLOROPLASTIC"/>
    <property type="match status" value="1"/>
</dbReference>
<dbReference type="InterPro" id="IPR000713">
    <property type="entry name" value="Mur_ligase_N"/>
</dbReference>
<keyword evidence="7" id="KW-0460">Magnesium</keyword>
<feature type="short sequence motif" description="Meso-diaminopimelate recognition motif" evidence="7">
    <location>
        <begin position="406"/>
        <end position="409"/>
    </location>
</feature>
<comment type="PTM">
    <text evidence="7">Carboxylation is probably crucial for Mg(2+) binding and, consequently, for the gamma-phosphate positioning of ATP.</text>
</comment>
<feature type="binding site" evidence="7">
    <location>
        <position position="181"/>
    </location>
    <ligand>
        <name>UDP-N-acetyl-alpha-D-muramoyl-L-alanyl-D-glutamate</name>
        <dbReference type="ChEBI" id="CHEBI:83900"/>
    </ligand>
</feature>
<comment type="pathway">
    <text evidence="7 8">Cell wall biogenesis; peptidoglycan biosynthesis.</text>
</comment>
<dbReference type="EMBL" id="BSOZ01000012">
    <property type="protein sequence ID" value="GLS04069.1"/>
    <property type="molecule type" value="Genomic_DNA"/>
</dbReference>
<evidence type="ECO:0000256" key="7">
    <source>
        <dbReference type="HAMAP-Rule" id="MF_00208"/>
    </source>
</evidence>
<keyword evidence="13" id="KW-1185">Reference proteome</keyword>
<organism evidence="12 13">
    <name type="scientific">Chitiniphilus shinanonensis</name>
    <dbReference type="NCBI Taxonomy" id="553088"/>
    <lineage>
        <taxon>Bacteria</taxon>
        <taxon>Pseudomonadati</taxon>
        <taxon>Pseudomonadota</taxon>
        <taxon>Betaproteobacteria</taxon>
        <taxon>Neisseriales</taxon>
        <taxon>Chitinibacteraceae</taxon>
        <taxon>Chitiniphilus</taxon>
    </lineage>
</organism>
<keyword evidence="5 7" id="KW-0131">Cell cycle</keyword>
<dbReference type="InterPro" id="IPR013221">
    <property type="entry name" value="Mur_ligase_cen"/>
</dbReference>